<dbReference type="AlphaFoldDB" id="U9TK14"/>
<dbReference type="HOGENOM" id="CLU_1826328_0_0_1"/>
<evidence type="ECO:0000313" key="1">
    <source>
        <dbReference type="EMBL" id="ESA06643.1"/>
    </source>
</evidence>
<dbReference type="InterPro" id="IPR043502">
    <property type="entry name" value="DNA/RNA_pol_sf"/>
</dbReference>
<sequence length="141" mass="16839">MDNEEIVKKYLKNIKNKKLVEIILEYRDIFENSMAETREFGKNGNGYDDNSFKLFKEEVSYVNYIVVSKKRGQLQICHNFLRKYVIALNLVNGYFYMKMKNELSEKLYAFITKEKAFTPMFGIKNASKVFNNIIYRILPDW</sequence>
<dbReference type="VEuPathDB" id="FungiDB:RhiirFUN_014508"/>
<gene>
    <name evidence="1" type="ORF">GLOINDRAFT_33912</name>
</gene>
<accession>U9TK14</accession>
<reference evidence="1" key="1">
    <citation type="submission" date="2013-07" db="EMBL/GenBank/DDBJ databases">
        <title>The genome of an arbuscular mycorrhizal fungus provides insights into the evolution of the oldest plant symbiosis.</title>
        <authorList>
            <consortium name="DOE Joint Genome Institute"/>
            <person name="Tisserant E."/>
            <person name="Malbreil M."/>
            <person name="Kuo A."/>
            <person name="Kohler A."/>
            <person name="Symeonidi A."/>
            <person name="Balestrini R."/>
            <person name="Charron P."/>
            <person name="Duensing N."/>
            <person name="Frei-dit-Frey N."/>
            <person name="Gianinazzi-Pearson V."/>
            <person name="Gilbert B."/>
            <person name="Handa Y."/>
            <person name="Hijri M."/>
            <person name="Kaul R."/>
            <person name="Kawaguchi M."/>
            <person name="Krajinski F."/>
            <person name="Lammers P."/>
            <person name="Lapierre D."/>
            <person name="Masclaux F.G."/>
            <person name="Murat C."/>
            <person name="Morin E."/>
            <person name="Ndikumana S."/>
            <person name="Pagni M."/>
            <person name="Petitpierre D."/>
            <person name="Requena N."/>
            <person name="Rosikiewicz P."/>
            <person name="Riley R."/>
            <person name="Saito K."/>
            <person name="San Clemente H."/>
            <person name="Shapiro H."/>
            <person name="van Tuinen D."/>
            <person name="Becard G."/>
            <person name="Bonfante P."/>
            <person name="Paszkowski U."/>
            <person name="Shachar-Hill Y."/>
            <person name="Young J.P."/>
            <person name="Sanders I.R."/>
            <person name="Henrissat B."/>
            <person name="Rensing S.A."/>
            <person name="Grigoriev I.V."/>
            <person name="Corradi N."/>
            <person name="Roux C."/>
            <person name="Martin F."/>
        </authorList>
    </citation>
    <scope>NUCLEOTIDE SEQUENCE</scope>
    <source>
        <strain evidence="1">DAOM 197198</strain>
    </source>
</reference>
<proteinExistence type="predicted"/>
<dbReference type="EMBL" id="KI291351">
    <property type="protein sequence ID" value="ESA06643.1"/>
    <property type="molecule type" value="Genomic_DNA"/>
</dbReference>
<organism evidence="1">
    <name type="scientific">Rhizophagus irregularis (strain DAOM 181602 / DAOM 197198 / MUCL 43194)</name>
    <name type="common">Arbuscular mycorrhizal fungus</name>
    <name type="synonym">Glomus intraradices</name>
    <dbReference type="NCBI Taxonomy" id="747089"/>
    <lineage>
        <taxon>Eukaryota</taxon>
        <taxon>Fungi</taxon>
        <taxon>Fungi incertae sedis</taxon>
        <taxon>Mucoromycota</taxon>
        <taxon>Glomeromycotina</taxon>
        <taxon>Glomeromycetes</taxon>
        <taxon>Glomerales</taxon>
        <taxon>Glomeraceae</taxon>
        <taxon>Rhizophagus</taxon>
    </lineage>
</organism>
<protein>
    <submittedName>
        <fullName evidence="1">Uncharacterized protein</fullName>
    </submittedName>
</protein>
<dbReference type="SUPFAM" id="SSF56672">
    <property type="entry name" value="DNA/RNA polymerases"/>
    <property type="match status" value="1"/>
</dbReference>
<name>U9TK14_RHIID</name>